<dbReference type="Pfam" id="PF00225">
    <property type="entry name" value="Kinesin"/>
    <property type="match status" value="1"/>
</dbReference>
<dbReference type="GO" id="GO:0008017">
    <property type="term" value="F:microtubule binding"/>
    <property type="evidence" value="ECO:0007669"/>
    <property type="project" value="InterPro"/>
</dbReference>
<evidence type="ECO:0000313" key="6">
    <source>
        <dbReference type="EMBL" id="KAF4701511.1"/>
    </source>
</evidence>
<dbReference type="OMA" id="DFDLWYQ"/>
<accession>A0A7J6R6S2</accession>
<dbReference type="InterPro" id="IPR036961">
    <property type="entry name" value="Kinesin_motor_dom_sf"/>
</dbReference>
<dbReference type="InterPro" id="IPR019821">
    <property type="entry name" value="Kinesin_motor_CS"/>
</dbReference>
<organism evidence="7 9">
    <name type="scientific">Perkinsus olseni</name>
    <name type="common">Perkinsus atlanticus</name>
    <dbReference type="NCBI Taxonomy" id="32597"/>
    <lineage>
        <taxon>Eukaryota</taxon>
        <taxon>Sar</taxon>
        <taxon>Alveolata</taxon>
        <taxon>Perkinsozoa</taxon>
        <taxon>Perkinsea</taxon>
        <taxon>Perkinsida</taxon>
        <taxon>Perkinsidae</taxon>
        <taxon>Perkinsus</taxon>
    </lineage>
</organism>
<evidence type="ECO:0000313" key="9">
    <source>
        <dbReference type="Proteomes" id="UP000574390"/>
    </source>
</evidence>
<reference evidence="8 9" key="1">
    <citation type="submission" date="2020-04" db="EMBL/GenBank/DDBJ databases">
        <title>Perkinsus olseni comparative genomics.</title>
        <authorList>
            <person name="Bogema D.R."/>
        </authorList>
    </citation>
    <scope>NUCLEOTIDE SEQUENCE [LARGE SCALE GENOMIC DNA]</scope>
    <source>
        <strain evidence="7">ATCC PRA-205</strain>
        <strain evidence="6 8">ATCC PRA-207</strain>
    </source>
</reference>
<evidence type="ECO:0000256" key="4">
    <source>
        <dbReference type="RuleBase" id="RU000394"/>
    </source>
</evidence>
<dbReference type="InterPro" id="IPR001752">
    <property type="entry name" value="Kinesin_motor_dom"/>
</dbReference>
<evidence type="ECO:0000256" key="3">
    <source>
        <dbReference type="PROSITE-ProRule" id="PRU00283"/>
    </source>
</evidence>
<dbReference type="Proteomes" id="UP000574390">
    <property type="component" value="Unassembled WGS sequence"/>
</dbReference>
<evidence type="ECO:0000259" key="5">
    <source>
        <dbReference type="PROSITE" id="PS50067"/>
    </source>
</evidence>
<dbReference type="SUPFAM" id="SSF52540">
    <property type="entry name" value="P-loop containing nucleoside triphosphate hydrolases"/>
    <property type="match status" value="1"/>
</dbReference>
<keyword evidence="2 3" id="KW-0067">ATP-binding</keyword>
<comment type="similarity">
    <text evidence="3 4">Belongs to the TRAFAC class myosin-kinesin ATPase superfamily. Kinesin family.</text>
</comment>
<dbReference type="PRINTS" id="PR00380">
    <property type="entry name" value="KINESINHEAVY"/>
</dbReference>
<proteinExistence type="inferred from homology"/>
<dbReference type="InterPro" id="IPR027417">
    <property type="entry name" value="P-loop_NTPase"/>
</dbReference>
<keyword evidence="1 3" id="KW-0547">Nucleotide-binding</keyword>
<dbReference type="Proteomes" id="UP000553632">
    <property type="component" value="Unassembled WGS sequence"/>
</dbReference>
<keyword evidence="3 4" id="KW-0505">Motor protein</keyword>
<dbReference type="InterPro" id="IPR056524">
    <property type="entry name" value="KIF6/9_C"/>
</dbReference>
<feature type="binding site" evidence="3">
    <location>
        <begin position="101"/>
        <end position="108"/>
    </location>
    <ligand>
        <name>ATP</name>
        <dbReference type="ChEBI" id="CHEBI:30616"/>
    </ligand>
</feature>
<evidence type="ECO:0000313" key="8">
    <source>
        <dbReference type="Proteomes" id="UP000553632"/>
    </source>
</evidence>
<dbReference type="PANTHER" id="PTHR47968:SF67">
    <property type="entry name" value="KINESIN MOTOR DOMAIN-CONTAINING PROTEIN"/>
    <property type="match status" value="1"/>
</dbReference>
<evidence type="ECO:0000256" key="2">
    <source>
        <dbReference type="ARBA" id="ARBA00022840"/>
    </source>
</evidence>
<gene>
    <name evidence="7" type="ORF">FOZ62_015792</name>
    <name evidence="6" type="ORF">FOZ63_000106</name>
</gene>
<protein>
    <recommendedName>
        <fullName evidence="4">Kinesin-like protein</fullName>
    </recommendedName>
</protein>
<dbReference type="EMBL" id="JABANM010024392">
    <property type="protein sequence ID" value="KAF4716307.1"/>
    <property type="molecule type" value="Genomic_DNA"/>
</dbReference>
<dbReference type="Gene3D" id="3.40.850.10">
    <property type="entry name" value="Kinesin motor domain"/>
    <property type="match status" value="1"/>
</dbReference>
<dbReference type="EMBL" id="JABANO010036621">
    <property type="protein sequence ID" value="KAF4701511.1"/>
    <property type="molecule type" value="Genomic_DNA"/>
</dbReference>
<dbReference type="GO" id="GO:0003777">
    <property type="term" value="F:microtubule motor activity"/>
    <property type="evidence" value="ECO:0007669"/>
    <property type="project" value="InterPro"/>
</dbReference>
<dbReference type="PROSITE" id="PS00411">
    <property type="entry name" value="KINESIN_MOTOR_1"/>
    <property type="match status" value="1"/>
</dbReference>
<keyword evidence="8" id="KW-1185">Reference proteome</keyword>
<evidence type="ECO:0000256" key="1">
    <source>
        <dbReference type="ARBA" id="ARBA00022741"/>
    </source>
</evidence>
<dbReference type="GO" id="GO:0007018">
    <property type="term" value="P:microtubule-based movement"/>
    <property type="evidence" value="ECO:0007669"/>
    <property type="project" value="InterPro"/>
</dbReference>
<dbReference type="Pfam" id="PF23735">
    <property type="entry name" value="KIF9"/>
    <property type="match status" value="1"/>
</dbReference>
<evidence type="ECO:0000313" key="7">
    <source>
        <dbReference type="EMBL" id="KAF4716307.1"/>
    </source>
</evidence>
<dbReference type="GO" id="GO:0005874">
    <property type="term" value="C:microtubule"/>
    <property type="evidence" value="ECO:0007669"/>
    <property type="project" value="UniProtKB-KW"/>
</dbReference>
<feature type="domain" description="Kinesin motor" evidence="5">
    <location>
        <begin position="10"/>
        <end position="353"/>
    </location>
</feature>
<name>A0A7J6R6S2_PEROL</name>
<dbReference type="GO" id="GO:0005524">
    <property type="term" value="F:ATP binding"/>
    <property type="evidence" value="ECO:0007669"/>
    <property type="project" value="UniProtKB-UniRule"/>
</dbReference>
<sequence length="728" mass="81266">MSTAAASDANIKVYLRCRPTANATSRIHPSIEDNTINITVGPGDDDRGVEDYINNSRNRYQFKCDKVFGMAARQDDIFEVVARPTIEECLKGVNGTIFAYGQTGSGKTFTITGGTERYVDRGIIPRSVSYIFERIGKLSDAQYRVYISYLEIYNDNGYDLLYRESEDVSELHNLPSVSLREDEDGQLHLRGLSVNTVPNEEEALNLLFLGDTNRVVAETPMNDSSTRSHCMFIIWIEATIPGSDTVRRSKLHLVDLAGSERIKKTQVDGQLANESRYINVSLHFLEQVIVCLHEKATGKRSHIPYRNSMMTSVLRDSLGGNCRTSMIGTLSMDGRSIEETISTCRFAQRVGLIKNDARVNEEIDSTLLIRRLKRQVAELQEELRVLKGDEEEEVLTSEDMAHLKSLVEAFVKDGGSSEGHLVCGSMKKIQACFSILRDMVTGGSTDHAPVIATVQGSRGDGDGQVQQLRLQVAQRDQELAVLLGMLNKSSDSTLPKSEGGSAQSSLAAVPSSVAREASTQQSTIGSVEWLEGITGESAATILLDRQRCFEVFRKSIRRTETLTENKELLRKLCEEAKALGNQANAARAIVNREKDNIDKIRKRAVLLGHEGEELPVESEGEIRSCTRKIEKQTAVYKACADKLRGVRSDIERIQRMMEQSRKRLQKDFEKWYASIRRKVDVSALSNDMKKEILEKAEKETADTAEDIRKYEVAKETILNAAGELRMGQ</sequence>
<dbReference type="PROSITE" id="PS50067">
    <property type="entry name" value="KINESIN_MOTOR_2"/>
    <property type="match status" value="1"/>
</dbReference>
<dbReference type="SMART" id="SM00129">
    <property type="entry name" value="KISc"/>
    <property type="match status" value="1"/>
</dbReference>
<keyword evidence="4" id="KW-0493">Microtubule</keyword>
<dbReference type="PANTHER" id="PTHR47968">
    <property type="entry name" value="CENTROMERE PROTEIN E"/>
    <property type="match status" value="1"/>
</dbReference>
<comment type="caution">
    <text evidence="7">The sequence shown here is derived from an EMBL/GenBank/DDBJ whole genome shotgun (WGS) entry which is preliminary data.</text>
</comment>
<dbReference type="InterPro" id="IPR027640">
    <property type="entry name" value="Kinesin-like_fam"/>
</dbReference>
<dbReference type="AlphaFoldDB" id="A0A7J6R6S2"/>